<name>A0A2Y9TY02_9GAMM</name>
<sequence length="137" mass="15809">MINVNELINQEITNEPVLVEGHVVYFNDGRLYLINLNYGSDYSNPPSIFIENDNLSDNLERNVSLYGGVSRLFHHAKIKGYIKINSISGELSLHVEEMTVENNKKWISIDLNKKYEPRNRDGIDWFDVSLDGKITHK</sequence>
<accession>A0A2Y9TY02</accession>
<keyword evidence="2" id="KW-1185">Reference proteome</keyword>
<evidence type="ECO:0000313" key="1">
    <source>
        <dbReference type="EMBL" id="AWH88628.1"/>
    </source>
</evidence>
<dbReference type="OrthoDB" id="6628130at2"/>
<dbReference type="KEGG" id="lpv:HYN51_08675"/>
<dbReference type="RefSeq" id="WP_108900686.1">
    <property type="nucleotide sequence ID" value="NZ_CP029185.2"/>
</dbReference>
<dbReference type="Proteomes" id="UP000244908">
    <property type="component" value="Chromosome"/>
</dbReference>
<dbReference type="AlphaFoldDB" id="A0A2Y9TY02"/>
<proteinExistence type="predicted"/>
<protein>
    <submittedName>
        <fullName evidence="1">Uncharacterized protein</fullName>
    </submittedName>
</protein>
<evidence type="ECO:0000313" key="2">
    <source>
        <dbReference type="Proteomes" id="UP000244908"/>
    </source>
</evidence>
<dbReference type="EMBL" id="CP029185">
    <property type="protein sequence ID" value="AWH88628.1"/>
    <property type="molecule type" value="Genomic_DNA"/>
</dbReference>
<reference evidence="1 2" key="1">
    <citation type="journal article" date="2019" name="Int. J. Syst. Evol. Microbiol.">
        <title>Limnobaculum parvum gen. nov., sp. nov., isolated from a freshwater lake.</title>
        <authorList>
            <person name="Baek C."/>
            <person name="Shin S.K."/>
            <person name="Yi H."/>
        </authorList>
    </citation>
    <scope>NUCLEOTIDE SEQUENCE [LARGE SCALE GENOMIC DNA]</scope>
    <source>
        <strain evidence="1 2">HYN0051</strain>
    </source>
</reference>
<organism evidence="1 2">
    <name type="scientific">Limnobaculum parvum</name>
    <dbReference type="NCBI Taxonomy" id="2172103"/>
    <lineage>
        <taxon>Bacteria</taxon>
        <taxon>Pseudomonadati</taxon>
        <taxon>Pseudomonadota</taxon>
        <taxon>Gammaproteobacteria</taxon>
        <taxon>Enterobacterales</taxon>
        <taxon>Budviciaceae</taxon>
        <taxon>Limnobaculum</taxon>
    </lineage>
</organism>
<gene>
    <name evidence="1" type="ORF">HYN51_08675</name>
</gene>